<evidence type="ECO:0000256" key="2">
    <source>
        <dbReference type="SAM" id="MobiDB-lite"/>
    </source>
</evidence>
<proteinExistence type="predicted"/>
<dbReference type="PANTHER" id="PTHR11247">
    <property type="entry name" value="PALMITOYL-PROTEIN THIOESTERASE/DOLICHYLDIPHOSPHATASE 1"/>
    <property type="match status" value="1"/>
</dbReference>
<dbReference type="AlphaFoldDB" id="A0A238F1P0"/>
<reference evidence="5" key="1">
    <citation type="submission" date="2016-09" db="EMBL/GenBank/DDBJ databases">
        <authorList>
            <person name="Jeantristanb JTB J.-T."/>
            <person name="Ricardo R."/>
        </authorList>
    </citation>
    <scope>NUCLEOTIDE SEQUENCE [LARGE SCALE GENOMIC DNA]</scope>
</reference>
<feature type="region of interest" description="Disordered" evidence="2">
    <location>
        <begin position="364"/>
        <end position="384"/>
    </location>
</feature>
<dbReference type="EMBL" id="FMSP01000003">
    <property type="protein sequence ID" value="SCV68042.1"/>
    <property type="molecule type" value="Genomic_DNA"/>
</dbReference>
<dbReference type="PANTHER" id="PTHR11247:SF8">
    <property type="entry name" value="PALMITOYL-PROTEIN THIOESTERASE 1"/>
    <property type="match status" value="1"/>
</dbReference>
<gene>
    <name evidence="4" type="ORF">BQ2448_163</name>
</gene>
<dbReference type="GO" id="GO:0016790">
    <property type="term" value="F:thiolester hydrolase activity"/>
    <property type="evidence" value="ECO:0007669"/>
    <property type="project" value="TreeGrafter"/>
</dbReference>
<organism evidence="4 5">
    <name type="scientific">Microbotryum intermedium</name>
    <dbReference type="NCBI Taxonomy" id="269621"/>
    <lineage>
        <taxon>Eukaryota</taxon>
        <taxon>Fungi</taxon>
        <taxon>Dikarya</taxon>
        <taxon>Basidiomycota</taxon>
        <taxon>Pucciniomycotina</taxon>
        <taxon>Microbotryomycetes</taxon>
        <taxon>Microbotryales</taxon>
        <taxon>Microbotryaceae</taxon>
        <taxon>Microbotryum</taxon>
    </lineage>
</organism>
<feature type="compositionally biased region" description="Acidic residues" evidence="2">
    <location>
        <begin position="364"/>
        <end position="376"/>
    </location>
</feature>
<dbReference type="Proteomes" id="UP000198372">
    <property type="component" value="Unassembled WGS sequence"/>
</dbReference>
<dbReference type="Pfam" id="PF02089">
    <property type="entry name" value="Palm_thioest"/>
    <property type="match status" value="1"/>
</dbReference>
<keyword evidence="5" id="KW-1185">Reference proteome</keyword>
<accession>A0A238F1P0</accession>
<feature type="region of interest" description="Disordered" evidence="2">
    <location>
        <begin position="232"/>
        <end position="255"/>
    </location>
</feature>
<dbReference type="SUPFAM" id="SSF53474">
    <property type="entry name" value="alpha/beta-Hydrolases"/>
    <property type="match status" value="1"/>
</dbReference>
<feature type="chain" id="PRO_5013144814" evidence="3">
    <location>
        <begin position="24"/>
        <end position="384"/>
    </location>
</feature>
<dbReference type="OrthoDB" id="10263094at2759"/>
<dbReference type="Gene3D" id="3.40.50.1820">
    <property type="entry name" value="alpha/beta hydrolase"/>
    <property type="match status" value="1"/>
</dbReference>
<evidence type="ECO:0000313" key="4">
    <source>
        <dbReference type="EMBL" id="SCV68042.1"/>
    </source>
</evidence>
<dbReference type="InterPro" id="IPR029058">
    <property type="entry name" value="AB_hydrolase_fold"/>
</dbReference>
<name>A0A238F1P0_9BASI</name>
<protein>
    <submittedName>
        <fullName evidence="4">BQ2448_163 protein</fullName>
    </submittedName>
</protein>
<sequence>MRLVATSSLSLSLLALALRSCLGYALPASTPGTGAIKPSTIPPPIVLWHGLGDRYDAPGLLALKAELEAHDKLKGVYVHLIGVSEDGAADQRSTFFGNANEQIALVCEQLTQIPEIMDRQLNPSGKVDAIGFSQGGQLLRGLVERCSDLKVRSLITLGSQHVNGHLVPAPLPTRFPPFSTCHLFRLSLLQNGLYSNWAQQNLLPAQYVRDEARIDDYMNVNTFLRDINNERIGDREVGPPKDGGEGFKQGNDEGRNQTYKANFAELEKLVLLRFSMDTTVVPPHSAHFTLPSPSAEPCPIPLDPRCYVDPVEWNDLPLYQEDYIGLKELDRKGVVWKGVCEGVHMEIDSKCWGRVVGFLVEDGEGEEEGHGDEETREDSFVLQL</sequence>
<feature type="signal peptide" evidence="3">
    <location>
        <begin position="1"/>
        <end position="23"/>
    </location>
</feature>
<keyword evidence="1" id="KW-0378">Hydrolase</keyword>
<evidence type="ECO:0000313" key="5">
    <source>
        <dbReference type="Proteomes" id="UP000198372"/>
    </source>
</evidence>
<dbReference type="STRING" id="269621.A0A238F1P0"/>
<evidence type="ECO:0000256" key="3">
    <source>
        <dbReference type="SAM" id="SignalP"/>
    </source>
</evidence>
<keyword evidence="3" id="KW-0732">Signal</keyword>
<evidence type="ECO:0000256" key="1">
    <source>
        <dbReference type="ARBA" id="ARBA00022801"/>
    </source>
</evidence>